<feature type="compositionally biased region" description="Basic and acidic residues" evidence="1">
    <location>
        <begin position="293"/>
        <end position="302"/>
    </location>
</feature>
<keyword evidence="3" id="KW-1185">Reference proteome</keyword>
<sequence>MTPTRQTIESRDETLIGVKRRGVSVCVTAETDTVSTKTIASNSLDTTNDLGKDTVATIERILSHNQETIQQNELEENHASLFLEIQKPPTPVEAERGIVYVEEHELGNGLFKIGWREDTARVSITPSDSCNKLNSKVIYETPGGPFLAASKVKQLSLTALHPQILVVMERHHGGRGYEEWISAPLEKVLQTIKTLENFVKLPAYESKDGQNWELSFTANKIIRGMDIFLLENLEGSMNSTEGDSAGNTVAGFATGLSQETVTCVAETAASPTLLDTEEELEGRRTLTTPDPKSFSKESNSEKMWEHKSNEVRQLVLLPICSGVCCVW</sequence>
<dbReference type="eggNOG" id="ENOG502T69W">
    <property type="taxonomic scope" value="Eukaryota"/>
</dbReference>
<dbReference type="EMBL" id="GG697414">
    <property type="protein sequence ID" value="EFQ36198.1"/>
    <property type="molecule type" value="Genomic_DNA"/>
</dbReference>
<accession>E3QZB0</accession>
<evidence type="ECO:0000313" key="3">
    <source>
        <dbReference type="Proteomes" id="UP000008782"/>
    </source>
</evidence>
<dbReference type="Proteomes" id="UP000008782">
    <property type="component" value="Unassembled WGS sequence"/>
</dbReference>
<dbReference type="HOGENOM" id="CLU_849946_0_0_1"/>
<dbReference type="VEuPathDB" id="FungiDB:GLRG_11343"/>
<dbReference type="GeneID" id="24416707"/>
<reference evidence="3" key="1">
    <citation type="journal article" date="2012" name="Nat. Genet.">
        <title>Lifestyle transitions in plant pathogenic Colletotrichum fungi deciphered by genome and transcriptome analyses.</title>
        <authorList>
            <person name="O'Connell R.J."/>
            <person name="Thon M.R."/>
            <person name="Hacquard S."/>
            <person name="Amyotte S.G."/>
            <person name="Kleemann J."/>
            <person name="Torres M.F."/>
            <person name="Damm U."/>
            <person name="Buiate E.A."/>
            <person name="Epstein L."/>
            <person name="Alkan N."/>
            <person name="Altmueller J."/>
            <person name="Alvarado-Balderrama L."/>
            <person name="Bauser C.A."/>
            <person name="Becker C."/>
            <person name="Birren B.W."/>
            <person name="Chen Z."/>
            <person name="Choi J."/>
            <person name="Crouch J.A."/>
            <person name="Duvick J.P."/>
            <person name="Farman M.A."/>
            <person name="Gan P."/>
            <person name="Heiman D."/>
            <person name="Henrissat B."/>
            <person name="Howard R.J."/>
            <person name="Kabbage M."/>
            <person name="Koch C."/>
            <person name="Kracher B."/>
            <person name="Kubo Y."/>
            <person name="Law A.D."/>
            <person name="Lebrun M.-H."/>
            <person name="Lee Y.-H."/>
            <person name="Miyara I."/>
            <person name="Moore N."/>
            <person name="Neumann U."/>
            <person name="Nordstroem K."/>
            <person name="Panaccione D.G."/>
            <person name="Panstruga R."/>
            <person name="Place M."/>
            <person name="Proctor R.H."/>
            <person name="Prusky D."/>
            <person name="Rech G."/>
            <person name="Reinhardt R."/>
            <person name="Rollins J.A."/>
            <person name="Rounsley S."/>
            <person name="Schardl C.L."/>
            <person name="Schwartz D.C."/>
            <person name="Shenoy N."/>
            <person name="Shirasu K."/>
            <person name="Sikhakolli U.R."/>
            <person name="Stueber K."/>
            <person name="Sukno S.A."/>
            <person name="Sweigard J.A."/>
            <person name="Takano Y."/>
            <person name="Takahara H."/>
            <person name="Trail F."/>
            <person name="van der Does H.C."/>
            <person name="Voll L.M."/>
            <person name="Will I."/>
            <person name="Young S."/>
            <person name="Zeng Q."/>
            <person name="Zhang J."/>
            <person name="Zhou S."/>
            <person name="Dickman M.B."/>
            <person name="Schulze-Lefert P."/>
            <person name="Ver Loren van Themaat E."/>
            <person name="Ma L.-J."/>
            <person name="Vaillancourt L.J."/>
        </authorList>
    </citation>
    <scope>NUCLEOTIDE SEQUENCE [LARGE SCALE GENOMIC DNA]</scope>
    <source>
        <strain evidence="3">M1.001 / M2 / FGSC 10212</strain>
    </source>
</reference>
<feature type="region of interest" description="Disordered" evidence="1">
    <location>
        <begin position="278"/>
        <end position="302"/>
    </location>
</feature>
<protein>
    <submittedName>
        <fullName evidence="2">Uncharacterized protein</fullName>
    </submittedName>
</protein>
<dbReference type="OrthoDB" id="4851657at2759"/>
<proteinExistence type="predicted"/>
<organism evidence="3">
    <name type="scientific">Colletotrichum graminicola (strain M1.001 / M2 / FGSC 10212)</name>
    <name type="common">Maize anthracnose fungus</name>
    <name type="synonym">Glomerella graminicola</name>
    <dbReference type="NCBI Taxonomy" id="645133"/>
    <lineage>
        <taxon>Eukaryota</taxon>
        <taxon>Fungi</taxon>
        <taxon>Dikarya</taxon>
        <taxon>Ascomycota</taxon>
        <taxon>Pezizomycotina</taxon>
        <taxon>Sordariomycetes</taxon>
        <taxon>Hypocreomycetidae</taxon>
        <taxon>Glomerellales</taxon>
        <taxon>Glomerellaceae</taxon>
        <taxon>Colletotrichum</taxon>
        <taxon>Colletotrichum graminicola species complex</taxon>
    </lineage>
</organism>
<name>E3QZB0_COLGM</name>
<evidence type="ECO:0000256" key="1">
    <source>
        <dbReference type="SAM" id="MobiDB-lite"/>
    </source>
</evidence>
<evidence type="ECO:0000313" key="2">
    <source>
        <dbReference type="EMBL" id="EFQ36198.1"/>
    </source>
</evidence>
<dbReference type="RefSeq" id="XP_008100218.1">
    <property type="nucleotide sequence ID" value="XM_008102027.1"/>
</dbReference>
<dbReference type="AlphaFoldDB" id="E3QZB0"/>
<gene>
    <name evidence="2" type="ORF">GLRG_11343</name>
</gene>